<accession>A0ABX1AEE1</accession>
<evidence type="ECO:0000313" key="4">
    <source>
        <dbReference type="EMBL" id="NJP65504.1"/>
    </source>
</evidence>
<evidence type="ECO:0000259" key="3">
    <source>
        <dbReference type="SMART" id="SM00998"/>
    </source>
</evidence>
<dbReference type="Gene3D" id="1.20.200.10">
    <property type="entry name" value="Fumarase/aspartase (Central domain)"/>
    <property type="match status" value="1"/>
</dbReference>
<dbReference type="PANTHER" id="PTHR43172:SF2">
    <property type="entry name" value="ADENYLOSUCCINATE LYASE C-TERMINAL DOMAIN-CONTAINING PROTEIN"/>
    <property type="match status" value="1"/>
</dbReference>
<protein>
    <submittedName>
        <fullName evidence="4">3-carboxy-cis,cis-muconate cycloisomerase</fullName>
    </submittedName>
</protein>
<proteinExistence type="inferred from homology"/>
<reference evidence="4 5" key="1">
    <citation type="submission" date="2020-03" db="EMBL/GenBank/DDBJ databases">
        <title>Draft genome of Streptomyces sp. ventii, isolated from the Axial Seamount in the Pacific Ocean, and resequencing of the two type strains Streptomyces lonarensis strain NCL 716 and Streptomyces bohaiensis strain 11A07.</title>
        <authorList>
            <person name="Loughran R.M."/>
            <person name="Pfannmuller K.M."/>
            <person name="Wasson B.J."/>
            <person name="Deadmond M.C."/>
            <person name="Paddock B.E."/>
            <person name="Koyack M.J."/>
            <person name="Gallegos D.A."/>
            <person name="Mitchell E.A."/>
            <person name="Ushijima B."/>
            <person name="Saw J.H."/>
            <person name="Mcphail K.L."/>
            <person name="Videau P."/>
        </authorList>
    </citation>
    <scope>NUCLEOTIDE SEQUENCE [LARGE SCALE GENOMIC DNA]</scope>
    <source>
        <strain evidence="5">5675061</strain>
    </source>
</reference>
<comment type="similarity">
    <text evidence="2">Belongs to the class-II fumarase/aspartase family.</text>
</comment>
<dbReference type="Pfam" id="PF00206">
    <property type="entry name" value="Lyase_1"/>
    <property type="match status" value="1"/>
</dbReference>
<dbReference type="Gene3D" id="1.10.275.10">
    <property type="entry name" value="Fumarase/aspartase (N-terminal domain)"/>
    <property type="match status" value="1"/>
</dbReference>
<keyword evidence="1" id="KW-0456">Lyase</keyword>
<dbReference type="InterPro" id="IPR022761">
    <property type="entry name" value="Fumarate_lyase_N"/>
</dbReference>
<dbReference type="Gene3D" id="1.10.40.30">
    <property type="entry name" value="Fumarase/aspartase (C-terminal domain)"/>
    <property type="match status" value="1"/>
</dbReference>
<evidence type="ECO:0000256" key="1">
    <source>
        <dbReference type="ARBA" id="ARBA00023239"/>
    </source>
</evidence>
<organism evidence="4 5">
    <name type="scientific">Streptomyces spiramenti</name>
    <dbReference type="NCBI Taxonomy" id="2720606"/>
    <lineage>
        <taxon>Bacteria</taxon>
        <taxon>Bacillati</taxon>
        <taxon>Actinomycetota</taxon>
        <taxon>Actinomycetes</taxon>
        <taxon>Kitasatosporales</taxon>
        <taxon>Streptomycetaceae</taxon>
        <taxon>Streptomyces</taxon>
    </lineage>
</organism>
<dbReference type="PRINTS" id="PR00149">
    <property type="entry name" value="FUMRATELYASE"/>
</dbReference>
<dbReference type="EMBL" id="JAAVJB010000017">
    <property type="protein sequence ID" value="NJP65504.1"/>
    <property type="molecule type" value="Genomic_DNA"/>
</dbReference>
<dbReference type="RefSeq" id="WP_167932030.1">
    <property type="nucleotide sequence ID" value="NZ_JAAVJB010000017.1"/>
</dbReference>
<dbReference type="PANTHER" id="PTHR43172">
    <property type="entry name" value="ADENYLOSUCCINATE LYASE"/>
    <property type="match status" value="1"/>
</dbReference>
<sequence>MTTPAQPGPDAGLLSPIRAGTPAEAAVDDRAWLQAMLDAEAALARAQASLGTVPPAAAATITETARAELFDLRALALAAREAANPVVALVRELTRLVARAEPTAAAYVHRGSTSQDVFDTAAMLVSARVARLLLTDLRRTAAALYTLAADHRDTPMAARTLTLHAVPTTFGLKAAGWRDLVLDAADRVERVLESGLCVSLGGAAGTAAGYLEYAAIAAADRAPTRADHGTYLSDLNTAFAAETGLAPQRTPWHSLRTPIADLAAAFALTTGALGKIAVDVQSMLRTEVGEVGEPAAAGRGRSSAMPHKRNPVLTTLIRSAALQVPLLTTGLTQCMLAEDERSAGVWHAEWQLLRECLRLTGGAAHTAAELTEGLLVNPERMRTNLKLTGSQLVSERIAAVLASGLGRTRAQDLLAETSSTARRTGRPLAAVLADIPAVAAHLGSEELSALLDPAGYTGAAGTLVDRMLERPTEPDVQPRPHDPGR</sequence>
<feature type="domain" description="Adenylosuccinate lyase C-terminal" evidence="3">
    <location>
        <begin position="389"/>
        <end position="468"/>
    </location>
</feature>
<dbReference type="InterPro" id="IPR008948">
    <property type="entry name" value="L-Aspartase-like"/>
</dbReference>
<dbReference type="InterPro" id="IPR000362">
    <property type="entry name" value="Fumarate_lyase_fam"/>
</dbReference>
<evidence type="ECO:0000256" key="2">
    <source>
        <dbReference type="ARBA" id="ARBA00034772"/>
    </source>
</evidence>
<dbReference type="Pfam" id="PF10397">
    <property type="entry name" value="ADSL_C"/>
    <property type="match status" value="1"/>
</dbReference>
<comment type="caution">
    <text evidence="4">The sequence shown here is derived from an EMBL/GenBank/DDBJ whole genome shotgun (WGS) entry which is preliminary data.</text>
</comment>
<gene>
    <name evidence="4" type="ORF">HCJ92_04180</name>
</gene>
<dbReference type="Proteomes" id="UP000746503">
    <property type="component" value="Unassembled WGS sequence"/>
</dbReference>
<dbReference type="InterPro" id="IPR019468">
    <property type="entry name" value="AdenyloSucc_lyase_C"/>
</dbReference>
<name>A0ABX1AEE1_9ACTN</name>
<evidence type="ECO:0000313" key="5">
    <source>
        <dbReference type="Proteomes" id="UP000746503"/>
    </source>
</evidence>
<dbReference type="SUPFAM" id="SSF48557">
    <property type="entry name" value="L-aspartase-like"/>
    <property type="match status" value="1"/>
</dbReference>
<dbReference type="SMART" id="SM00998">
    <property type="entry name" value="ADSL_C"/>
    <property type="match status" value="1"/>
</dbReference>
<keyword evidence="5" id="KW-1185">Reference proteome</keyword>
<dbReference type="InterPro" id="IPR024083">
    <property type="entry name" value="Fumarase/histidase_N"/>
</dbReference>